<dbReference type="PANTHER" id="PTHR32470">
    <property type="entry name" value="ADH DEHYDROGENASE [UBIQUINONE] 1 ALPHA SUBCOMPLEX ASSEMBLY FACTOR 2"/>
    <property type="match status" value="1"/>
</dbReference>
<evidence type="ECO:0000313" key="3">
    <source>
        <dbReference type="Proteomes" id="UP000472277"/>
    </source>
</evidence>
<dbReference type="AlphaFoldDB" id="A0A674BNJ2"/>
<dbReference type="GO" id="GO:0045271">
    <property type="term" value="C:respiratory chain complex I"/>
    <property type="evidence" value="ECO:0007669"/>
    <property type="project" value="InterPro"/>
</dbReference>
<organism evidence="2 3">
    <name type="scientific">Salmo trutta</name>
    <name type="common">Brown trout</name>
    <dbReference type="NCBI Taxonomy" id="8032"/>
    <lineage>
        <taxon>Eukaryota</taxon>
        <taxon>Metazoa</taxon>
        <taxon>Chordata</taxon>
        <taxon>Craniata</taxon>
        <taxon>Vertebrata</taxon>
        <taxon>Euteleostomi</taxon>
        <taxon>Actinopterygii</taxon>
        <taxon>Neopterygii</taxon>
        <taxon>Teleostei</taxon>
        <taxon>Protacanthopterygii</taxon>
        <taxon>Salmoniformes</taxon>
        <taxon>Salmonidae</taxon>
        <taxon>Salmoninae</taxon>
        <taxon>Salmo</taxon>
    </lineage>
</organism>
<reference evidence="2" key="2">
    <citation type="submission" date="2025-09" db="UniProtKB">
        <authorList>
            <consortium name="Ensembl"/>
        </authorList>
    </citation>
    <scope>IDENTIFICATION</scope>
</reference>
<dbReference type="InParanoid" id="A0A674BNJ2"/>
<dbReference type="Proteomes" id="UP000472277">
    <property type="component" value="Chromosome 27"/>
</dbReference>
<dbReference type="GO" id="GO:0005739">
    <property type="term" value="C:mitochondrion"/>
    <property type="evidence" value="ECO:0007669"/>
    <property type="project" value="TreeGrafter"/>
</dbReference>
<dbReference type="Ensembl" id="ENSSTUT00000077054.1">
    <property type="protein sequence ID" value="ENSSTUP00000072591.1"/>
    <property type="gene ID" value="ENSSTUG00000031740.1"/>
</dbReference>
<dbReference type="PANTHER" id="PTHR32470:SF2">
    <property type="entry name" value="NADH DEHYDROGENASE [UBIQUINONE] 1 ALPHA SUBCOMPLEX ASSEMBLY FACTOR 2"/>
    <property type="match status" value="1"/>
</dbReference>
<keyword evidence="3" id="KW-1185">Reference proteome</keyword>
<name>A0A674BNJ2_SALTR</name>
<dbReference type="Pfam" id="PF05071">
    <property type="entry name" value="NDUFA12"/>
    <property type="match status" value="1"/>
</dbReference>
<accession>A0A674BNJ2</accession>
<protein>
    <submittedName>
        <fullName evidence="2">NADH:ubiquinone oxidoreductase complex assembly factor 2</fullName>
    </submittedName>
</protein>
<sequence>MSRIGGLLRRSFGVIKEHVGTDHFGNKYYWQPEQKTWTGRIVRAKRMVVAVNPTEFEYLEGNIPSEWDAWIRGRRKQPPSIEVRIPAGFVGDSVGRGNREGRRSEKHFDLLSLSFQQSQGTLGGDRCLKINWSWRGMVLVSVDSHSNMPDISSSEETSVIFSHPVQWIKVSIKKSISAFFFFFLSRAPTPFYL</sequence>
<dbReference type="InterPro" id="IPR052618">
    <property type="entry name" value="ComplexI_NDUFA12"/>
</dbReference>
<gene>
    <name evidence="2" type="primary">NDUFAF2</name>
</gene>
<evidence type="ECO:0000313" key="2">
    <source>
        <dbReference type="Ensembl" id="ENSSTUP00000072591.1"/>
    </source>
</evidence>
<comment type="similarity">
    <text evidence="1">Belongs to the complex I NDUFA12 subunit family.</text>
</comment>
<dbReference type="InterPro" id="IPR007763">
    <property type="entry name" value="NDUFA12"/>
</dbReference>
<evidence type="ECO:0000256" key="1">
    <source>
        <dbReference type="ARBA" id="ARBA00007355"/>
    </source>
</evidence>
<dbReference type="GeneTree" id="ENSGT00390000002743"/>
<dbReference type="GO" id="GO:0032981">
    <property type="term" value="P:mitochondrial respiratory chain complex I assembly"/>
    <property type="evidence" value="ECO:0007669"/>
    <property type="project" value="TreeGrafter"/>
</dbReference>
<proteinExistence type="inferred from homology"/>
<reference evidence="2" key="1">
    <citation type="submission" date="2025-08" db="UniProtKB">
        <authorList>
            <consortium name="Ensembl"/>
        </authorList>
    </citation>
    <scope>IDENTIFICATION</scope>
</reference>